<feature type="domain" description="HTH cro/C1-type" evidence="1">
    <location>
        <begin position="18"/>
        <end position="72"/>
    </location>
</feature>
<sequence>MPDASPSTVRLRKIGRSLRHLREEAGQTLKTAGRHLERSGSSLSLIENGLQPLRLRDLEHILNRYRVPLPESAALMTLAEQQQQSGWWDAYKDFISHETLDRVSLEFSASRIVTTETTFIPGLLQTEDYTHALNRAGLPDAPAAVVSRYVDFRLQRQQILKRPDPTHLYVTLDEGALRRIRGGRYVMRAQLKRLLNESEQEHVFLRVLPFTADGGPHYVGHFQLVDIGTPPILSVVLVDHLTGHWILEDEAQVERFREKSILVEPSTLSEAESRTLIQSVMSDL</sequence>
<dbReference type="Pfam" id="PF13560">
    <property type="entry name" value="HTH_31"/>
    <property type="match status" value="1"/>
</dbReference>
<dbReference type="InterPro" id="IPR001387">
    <property type="entry name" value="Cro/C1-type_HTH"/>
</dbReference>
<dbReference type="Pfam" id="PF19054">
    <property type="entry name" value="DUF5753"/>
    <property type="match status" value="1"/>
</dbReference>
<proteinExistence type="predicted"/>
<dbReference type="Gene3D" id="1.10.260.40">
    <property type="entry name" value="lambda repressor-like DNA-binding domains"/>
    <property type="match status" value="1"/>
</dbReference>
<dbReference type="EMBL" id="JBHSXS010000057">
    <property type="protein sequence ID" value="MFC6886680.1"/>
    <property type="molecule type" value="Genomic_DNA"/>
</dbReference>
<evidence type="ECO:0000313" key="3">
    <source>
        <dbReference type="Proteomes" id="UP001596380"/>
    </source>
</evidence>
<gene>
    <name evidence="2" type="ORF">ACFQKB_43445</name>
</gene>
<evidence type="ECO:0000259" key="1">
    <source>
        <dbReference type="PROSITE" id="PS50943"/>
    </source>
</evidence>
<evidence type="ECO:0000313" key="2">
    <source>
        <dbReference type="EMBL" id="MFC6886680.1"/>
    </source>
</evidence>
<name>A0ABW2D0C1_9ACTN</name>
<organism evidence="2 3">
    <name type="scientific">Actinomadura yumaensis</name>
    <dbReference type="NCBI Taxonomy" id="111807"/>
    <lineage>
        <taxon>Bacteria</taxon>
        <taxon>Bacillati</taxon>
        <taxon>Actinomycetota</taxon>
        <taxon>Actinomycetes</taxon>
        <taxon>Streptosporangiales</taxon>
        <taxon>Thermomonosporaceae</taxon>
        <taxon>Actinomadura</taxon>
    </lineage>
</organism>
<dbReference type="SUPFAM" id="SSF47413">
    <property type="entry name" value="lambda repressor-like DNA-binding domains"/>
    <property type="match status" value="1"/>
</dbReference>
<dbReference type="Proteomes" id="UP001596380">
    <property type="component" value="Unassembled WGS sequence"/>
</dbReference>
<comment type="caution">
    <text evidence="2">The sequence shown here is derived from an EMBL/GenBank/DDBJ whole genome shotgun (WGS) entry which is preliminary data.</text>
</comment>
<dbReference type="InterPro" id="IPR043917">
    <property type="entry name" value="DUF5753"/>
</dbReference>
<protein>
    <submittedName>
        <fullName evidence="2">Helix-turn-helix domain-containing protein</fullName>
    </submittedName>
</protein>
<dbReference type="CDD" id="cd00093">
    <property type="entry name" value="HTH_XRE"/>
    <property type="match status" value="1"/>
</dbReference>
<reference evidence="3" key="1">
    <citation type="journal article" date="2019" name="Int. J. Syst. Evol. Microbiol.">
        <title>The Global Catalogue of Microorganisms (GCM) 10K type strain sequencing project: providing services to taxonomists for standard genome sequencing and annotation.</title>
        <authorList>
            <consortium name="The Broad Institute Genomics Platform"/>
            <consortium name="The Broad Institute Genome Sequencing Center for Infectious Disease"/>
            <person name="Wu L."/>
            <person name="Ma J."/>
        </authorList>
    </citation>
    <scope>NUCLEOTIDE SEQUENCE [LARGE SCALE GENOMIC DNA]</scope>
    <source>
        <strain evidence="3">JCM 3369</strain>
    </source>
</reference>
<dbReference type="RefSeq" id="WP_160823647.1">
    <property type="nucleotide sequence ID" value="NZ_JBHSXE010000001.1"/>
</dbReference>
<dbReference type="PROSITE" id="PS50943">
    <property type="entry name" value="HTH_CROC1"/>
    <property type="match status" value="1"/>
</dbReference>
<dbReference type="InterPro" id="IPR010982">
    <property type="entry name" value="Lambda_DNA-bd_dom_sf"/>
</dbReference>
<accession>A0ABW2D0C1</accession>
<keyword evidence="3" id="KW-1185">Reference proteome</keyword>